<dbReference type="SMART" id="SM00198">
    <property type="entry name" value="SCP"/>
    <property type="match status" value="1"/>
</dbReference>
<dbReference type="InterPro" id="IPR042076">
    <property type="entry name" value="Crisp-like_dom"/>
</dbReference>
<dbReference type="SUPFAM" id="SSF55797">
    <property type="entry name" value="PR-1-like"/>
    <property type="match status" value="1"/>
</dbReference>
<dbReference type="PROSITE" id="PS01009">
    <property type="entry name" value="CRISP_1"/>
    <property type="match status" value="1"/>
</dbReference>
<dbReference type="Gene3D" id="1.10.10.740">
    <property type="entry name" value="Crisp domain"/>
    <property type="match status" value="1"/>
</dbReference>
<evidence type="ECO:0000256" key="4">
    <source>
        <dbReference type="SAM" id="SignalP"/>
    </source>
</evidence>
<feature type="disulfide bond" evidence="3">
    <location>
        <begin position="224"/>
        <end position="237"/>
    </location>
</feature>
<dbReference type="Pfam" id="PF00188">
    <property type="entry name" value="CAP"/>
    <property type="match status" value="1"/>
</dbReference>
<sequence length="244" mass="26892">MHLFNSLLFVVKFLFSFSFPLSRRGSVSSGGTGSDVTAAEQNEIVDKHNALRRGVQPSASNMLKMSWNKEAAANAQAWVSKCTGGHSKPEDREISTSGCGENWAGSTAKVSWSTIIQDWYSEVNDWRYGVGSTNGNAVGHFTQVVWYNSIYVGCGIARCPNHQYEYQYICQYCPPGNYQFARPYASGQTCGDCPNNCDNKLCTNPCKYTNQYSNCASLKSQWGCSNSDVSSWCPASCKCTTEII</sequence>
<dbReference type="Ensembl" id="ENSTNIT00000006954.1">
    <property type="protein sequence ID" value="ENSTNIP00000006803.1"/>
    <property type="gene ID" value="ENSTNIG00000004182.1"/>
</dbReference>
<proteinExistence type="inferred from homology"/>
<dbReference type="FunFam" id="3.40.33.10:FF:000005">
    <property type="entry name" value="Cysteine-rich secretory protein 2"/>
    <property type="match status" value="1"/>
</dbReference>
<accession>H3CEX9</accession>
<dbReference type="InParanoid" id="H3CEX9"/>
<dbReference type="HOGENOM" id="CLU_035730_2_1_1"/>
<feature type="chain" id="PRO_5003581219" description="ShKT domain-containing protein" evidence="4">
    <location>
        <begin position="19"/>
        <end position="244"/>
    </location>
</feature>
<dbReference type="PRINTS" id="PR00837">
    <property type="entry name" value="V5TPXLIKE"/>
</dbReference>
<dbReference type="GO" id="GO:0005576">
    <property type="term" value="C:extracellular region"/>
    <property type="evidence" value="ECO:0007669"/>
    <property type="project" value="InterPro"/>
</dbReference>
<dbReference type="InterPro" id="IPR035940">
    <property type="entry name" value="CAP_sf"/>
</dbReference>
<keyword evidence="4" id="KW-0732">Signal</keyword>
<organism evidence="6 7">
    <name type="scientific">Tetraodon nigroviridis</name>
    <name type="common">Spotted green pufferfish</name>
    <name type="synonym">Chelonodon nigroviridis</name>
    <dbReference type="NCBI Taxonomy" id="99883"/>
    <lineage>
        <taxon>Eukaryota</taxon>
        <taxon>Metazoa</taxon>
        <taxon>Chordata</taxon>
        <taxon>Craniata</taxon>
        <taxon>Vertebrata</taxon>
        <taxon>Euteleostomi</taxon>
        <taxon>Actinopterygii</taxon>
        <taxon>Neopterygii</taxon>
        <taxon>Teleostei</taxon>
        <taxon>Neoteleostei</taxon>
        <taxon>Acanthomorphata</taxon>
        <taxon>Eupercaria</taxon>
        <taxon>Tetraodontiformes</taxon>
        <taxon>Tetradontoidea</taxon>
        <taxon>Tetraodontidae</taxon>
        <taxon>Tetraodon</taxon>
    </lineage>
</organism>
<feature type="signal peptide" evidence="4">
    <location>
        <begin position="1"/>
        <end position="18"/>
    </location>
</feature>
<reference evidence="7" key="1">
    <citation type="journal article" date="2004" name="Nature">
        <title>Genome duplication in the teleost fish Tetraodon nigroviridis reveals the early vertebrate proto-karyotype.</title>
        <authorList>
            <person name="Jaillon O."/>
            <person name="Aury J.-M."/>
            <person name="Brunet F."/>
            <person name="Petit J.-L."/>
            <person name="Stange-Thomann N."/>
            <person name="Mauceli E."/>
            <person name="Bouneau L."/>
            <person name="Fischer C."/>
            <person name="Ozouf-Costaz C."/>
            <person name="Bernot A."/>
            <person name="Nicaud S."/>
            <person name="Jaffe D."/>
            <person name="Fisher S."/>
            <person name="Lutfalla G."/>
            <person name="Dossat C."/>
            <person name="Segurens B."/>
            <person name="Dasilva C."/>
            <person name="Salanoubat M."/>
            <person name="Levy M."/>
            <person name="Boudet N."/>
            <person name="Castellano S."/>
            <person name="Anthouard V."/>
            <person name="Jubin C."/>
            <person name="Castelli V."/>
            <person name="Katinka M."/>
            <person name="Vacherie B."/>
            <person name="Biemont C."/>
            <person name="Skalli Z."/>
            <person name="Cattolico L."/>
            <person name="Poulain J."/>
            <person name="De Berardinis V."/>
            <person name="Cruaud C."/>
            <person name="Duprat S."/>
            <person name="Brottier P."/>
            <person name="Coutanceau J.-P."/>
            <person name="Gouzy J."/>
            <person name="Parra G."/>
            <person name="Lardier G."/>
            <person name="Chapple C."/>
            <person name="McKernan K.J."/>
            <person name="McEwan P."/>
            <person name="Bosak S."/>
            <person name="Kellis M."/>
            <person name="Volff J.-N."/>
            <person name="Guigo R."/>
            <person name="Zody M.C."/>
            <person name="Mesirov J."/>
            <person name="Lindblad-Toh K."/>
            <person name="Birren B."/>
            <person name="Nusbaum C."/>
            <person name="Kahn D."/>
            <person name="Robinson-Rechavi M."/>
            <person name="Laudet V."/>
            <person name="Schachter V."/>
            <person name="Quetier F."/>
            <person name="Saurin W."/>
            <person name="Scarpelli C."/>
            <person name="Wincker P."/>
            <person name="Lander E.S."/>
            <person name="Weissenbach J."/>
            <person name="Roest Crollius H."/>
        </authorList>
    </citation>
    <scope>NUCLEOTIDE SEQUENCE [LARGE SCALE GENOMIC DNA]</scope>
</reference>
<dbReference type="InterPro" id="IPR003582">
    <property type="entry name" value="ShKT_dom"/>
</dbReference>
<dbReference type="InterPro" id="IPR018244">
    <property type="entry name" value="Allrgn_V5/Tpx1_CS"/>
</dbReference>
<dbReference type="SUPFAM" id="SSF57546">
    <property type="entry name" value="Crisp domain-like"/>
    <property type="match status" value="1"/>
</dbReference>
<dbReference type="InterPro" id="IPR014044">
    <property type="entry name" value="CAP_dom"/>
</dbReference>
<keyword evidence="7" id="KW-1185">Reference proteome</keyword>
<evidence type="ECO:0000256" key="1">
    <source>
        <dbReference type="ARBA" id="ARBA00009923"/>
    </source>
</evidence>
<evidence type="ECO:0000256" key="3">
    <source>
        <dbReference type="PROSITE-ProRule" id="PRU01005"/>
    </source>
</evidence>
<dbReference type="InterPro" id="IPR013871">
    <property type="entry name" value="Cysteine_rich_secretory"/>
</dbReference>
<dbReference type="FunFam" id="1.10.10.740:FF:000001">
    <property type="entry name" value="Cysteine-rich secretory protein 2"/>
    <property type="match status" value="1"/>
</dbReference>
<feature type="domain" description="ShKT" evidence="5">
    <location>
        <begin position="206"/>
        <end position="239"/>
    </location>
</feature>
<feature type="disulfide bond" evidence="3">
    <location>
        <begin position="215"/>
        <end position="233"/>
    </location>
</feature>
<reference evidence="6" key="2">
    <citation type="submission" date="2025-08" db="UniProtKB">
        <authorList>
            <consortium name="Ensembl"/>
        </authorList>
    </citation>
    <scope>IDENTIFICATION</scope>
</reference>
<evidence type="ECO:0000256" key="2">
    <source>
        <dbReference type="ARBA" id="ARBA00023157"/>
    </source>
</evidence>
<evidence type="ECO:0000313" key="7">
    <source>
        <dbReference type="Proteomes" id="UP000007303"/>
    </source>
</evidence>
<dbReference type="InterPro" id="IPR001283">
    <property type="entry name" value="CRISP-related"/>
</dbReference>
<dbReference type="PROSITE" id="PS51670">
    <property type="entry name" value="SHKT"/>
    <property type="match status" value="1"/>
</dbReference>
<dbReference type="STRING" id="99883.ENSTNIP00000006803"/>
<reference evidence="6" key="3">
    <citation type="submission" date="2025-09" db="UniProtKB">
        <authorList>
            <consortium name="Ensembl"/>
        </authorList>
    </citation>
    <scope>IDENTIFICATION</scope>
</reference>
<dbReference type="OMA" id="CTNSCEF"/>
<name>H3CEX9_TETNG</name>
<dbReference type="Pfam" id="PF08562">
    <property type="entry name" value="Crisp"/>
    <property type="match status" value="1"/>
</dbReference>
<dbReference type="AlphaFoldDB" id="H3CEX9"/>
<dbReference type="GeneTree" id="ENSGT00940000156439"/>
<comment type="caution">
    <text evidence="3">Lacks conserved residue(s) required for the propagation of feature annotation.</text>
</comment>
<comment type="similarity">
    <text evidence="1">Belongs to the CRISP family.</text>
</comment>
<keyword evidence="2 3" id="KW-1015">Disulfide bond</keyword>
<dbReference type="Proteomes" id="UP000007303">
    <property type="component" value="Unassembled WGS sequence"/>
</dbReference>
<evidence type="ECO:0000259" key="5">
    <source>
        <dbReference type="PROSITE" id="PS51670"/>
    </source>
</evidence>
<dbReference type="Gene3D" id="3.40.33.10">
    <property type="entry name" value="CAP"/>
    <property type="match status" value="1"/>
</dbReference>
<dbReference type="PANTHER" id="PTHR10334">
    <property type="entry name" value="CYSTEINE-RICH SECRETORY PROTEIN-RELATED"/>
    <property type="match status" value="1"/>
</dbReference>
<protein>
    <recommendedName>
        <fullName evidence="5">ShKT domain-containing protein</fullName>
    </recommendedName>
</protein>
<evidence type="ECO:0000313" key="6">
    <source>
        <dbReference type="Ensembl" id="ENSTNIP00000006803.1"/>
    </source>
</evidence>